<dbReference type="GeneID" id="5470443"/>
<dbReference type="EMBL" id="EF101928">
    <property type="protein sequence ID" value="ABT16198.1"/>
    <property type="molecule type" value="Genomic_DNA"/>
</dbReference>
<dbReference type="RefSeq" id="YP_001426545.1">
    <property type="nucleotide sequence ID" value="NC_008724.1"/>
</dbReference>
<accession>A7K824</accession>
<keyword evidence="2" id="KW-1185">Reference proteome</keyword>
<evidence type="ECO:0000313" key="2">
    <source>
        <dbReference type="Proteomes" id="UP000202420"/>
    </source>
</evidence>
<evidence type="ECO:0000313" key="1">
    <source>
        <dbReference type="EMBL" id="ABT16198.1"/>
    </source>
</evidence>
<reference evidence="1 2" key="1">
    <citation type="submission" date="2006-09" db="EMBL/GenBank/DDBJ databases">
        <title>Sequence and annotation of the 288-kb ATCV-1 virus that infects an endosymbiotic Chlorella strain of the heliozoon Acanthocystis turfacea.</title>
        <authorList>
            <person name="Fitzgerald L.A."/>
            <person name="Graves M.V."/>
            <person name="Li X."/>
            <person name="Pfitzner A.J.P."/>
            <person name="Hartigan J."/>
            <person name="Van Etten J.L."/>
        </authorList>
    </citation>
    <scope>NUCLEOTIDE SEQUENCE [LARGE SCALE GENOMIC DNA]</scope>
    <source>
        <strain evidence="1 2">ATCV-1</strain>
    </source>
</reference>
<dbReference type="Proteomes" id="UP000202420">
    <property type="component" value="Segment"/>
</dbReference>
<sequence>MYSSPMPRRSKAVRAAACSASFRVVPVPSPWGTLSMRASTTNIELVPPRSKVVTKVGFARLSTRQCFTNRSLWLASIMSS</sequence>
<organism evidence="1 2">
    <name type="scientific">Chlorovirus heliozoae</name>
    <dbReference type="NCBI Taxonomy" id="322019"/>
    <lineage>
        <taxon>Viruses</taxon>
        <taxon>Varidnaviria</taxon>
        <taxon>Bamfordvirae</taxon>
        <taxon>Nucleocytoviricota</taxon>
        <taxon>Megaviricetes</taxon>
        <taxon>Algavirales</taxon>
        <taxon>Phycodnaviridae</taxon>
        <taxon>Chlorovirus</taxon>
    </lineage>
</organism>
<proteinExistence type="predicted"/>
<dbReference type="OrthoDB" id="41471at10239"/>
<dbReference type="KEGG" id="vg:5470443"/>
<protein>
    <submittedName>
        <fullName evidence="1">Uncharacterized protein z064R</fullName>
    </submittedName>
</protein>
<name>A7K824_9PHYC</name>
<gene>
    <name evidence="1" type="primary">z064R</name>
    <name evidence="1" type="ORF">ATCV1_z064R</name>
</gene>